<dbReference type="InterPro" id="IPR000743">
    <property type="entry name" value="Glyco_hydro_28"/>
</dbReference>
<evidence type="ECO:0000256" key="1">
    <source>
        <dbReference type="ARBA" id="ARBA00004191"/>
    </source>
</evidence>
<dbReference type="InterPro" id="IPR011050">
    <property type="entry name" value="Pectin_lyase_fold/virulence"/>
</dbReference>
<dbReference type="AlphaFoldDB" id="A0A484M427"/>
<keyword evidence="4" id="KW-0964">Secreted</keyword>
<dbReference type="Gene3D" id="2.160.20.10">
    <property type="entry name" value="Single-stranded right-handed beta-helix, Pectin lyase-like"/>
    <property type="match status" value="2"/>
</dbReference>
<evidence type="ECO:0000313" key="10">
    <source>
        <dbReference type="EMBL" id="VFQ83355.1"/>
    </source>
</evidence>
<dbReference type="OrthoDB" id="187139at2759"/>
<keyword evidence="5 9" id="KW-0378">Hydrolase</keyword>
<evidence type="ECO:0000256" key="8">
    <source>
        <dbReference type="PROSITE-ProRule" id="PRU10052"/>
    </source>
</evidence>
<evidence type="ECO:0000256" key="7">
    <source>
        <dbReference type="ARBA" id="ARBA00023316"/>
    </source>
</evidence>
<organism evidence="10 11">
    <name type="scientific">Cuscuta campestris</name>
    <dbReference type="NCBI Taxonomy" id="132261"/>
    <lineage>
        <taxon>Eukaryota</taxon>
        <taxon>Viridiplantae</taxon>
        <taxon>Streptophyta</taxon>
        <taxon>Embryophyta</taxon>
        <taxon>Tracheophyta</taxon>
        <taxon>Spermatophyta</taxon>
        <taxon>Magnoliopsida</taxon>
        <taxon>eudicotyledons</taxon>
        <taxon>Gunneridae</taxon>
        <taxon>Pentapetalae</taxon>
        <taxon>asterids</taxon>
        <taxon>lamiids</taxon>
        <taxon>Solanales</taxon>
        <taxon>Convolvulaceae</taxon>
        <taxon>Cuscuteae</taxon>
        <taxon>Cuscuta</taxon>
        <taxon>Cuscuta subgen. Grammica</taxon>
        <taxon>Cuscuta sect. Cleistogrammica</taxon>
    </lineage>
</organism>
<gene>
    <name evidence="10" type="ORF">CCAM_LOCUS25131</name>
</gene>
<keyword evidence="7" id="KW-0961">Cell wall biogenesis/degradation</keyword>
<evidence type="ECO:0000313" key="11">
    <source>
        <dbReference type="Proteomes" id="UP000595140"/>
    </source>
</evidence>
<evidence type="ECO:0000256" key="2">
    <source>
        <dbReference type="ARBA" id="ARBA00008834"/>
    </source>
</evidence>
<evidence type="ECO:0000256" key="5">
    <source>
        <dbReference type="ARBA" id="ARBA00022801"/>
    </source>
</evidence>
<dbReference type="GO" id="GO:0071555">
    <property type="term" value="P:cell wall organization"/>
    <property type="evidence" value="ECO:0007669"/>
    <property type="project" value="UniProtKB-KW"/>
</dbReference>
<evidence type="ECO:0000256" key="9">
    <source>
        <dbReference type="RuleBase" id="RU361169"/>
    </source>
</evidence>
<dbReference type="PROSITE" id="PS00502">
    <property type="entry name" value="POLYGALACTURONASE"/>
    <property type="match status" value="1"/>
</dbReference>
<name>A0A484M427_9ASTE</name>
<evidence type="ECO:0000256" key="4">
    <source>
        <dbReference type="ARBA" id="ARBA00022525"/>
    </source>
</evidence>
<dbReference type="GO" id="GO:0005975">
    <property type="term" value="P:carbohydrate metabolic process"/>
    <property type="evidence" value="ECO:0007669"/>
    <property type="project" value="InterPro"/>
</dbReference>
<comment type="subcellular location">
    <subcellularLocation>
        <location evidence="1">Secreted</location>
        <location evidence="1">Cell wall</location>
    </subcellularLocation>
</comment>
<accession>A0A484M427</accession>
<comment type="similarity">
    <text evidence="2 9">Belongs to the glycosyl hydrolase 28 family.</text>
</comment>
<evidence type="ECO:0008006" key="12">
    <source>
        <dbReference type="Google" id="ProtNLM"/>
    </source>
</evidence>
<evidence type="ECO:0000256" key="6">
    <source>
        <dbReference type="ARBA" id="ARBA00023295"/>
    </source>
</evidence>
<dbReference type="EMBL" id="OOIL02002582">
    <property type="protein sequence ID" value="VFQ83355.1"/>
    <property type="molecule type" value="Genomic_DNA"/>
</dbReference>
<dbReference type="SUPFAM" id="SSF51126">
    <property type="entry name" value="Pectin lyase-like"/>
    <property type="match status" value="1"/>
</dbReference>
<keyword evidence="3" id="KW-0134">Cell wall</keyword>
<keyword evidence="11" id="KW-1185">Reference proteome</keyword>
<dbReference type="PANTHER" id="PTHR31375">
    <property type="match status" value="1"/>
</dbReference>
<dbReference type="Pfam" id="PF00295">
    <property type="entry name" value="Glyco_hydro_28"/>
    <property type="match status" value="1"/>
</dbReference>
<dbReference type="InterPro" id="IPR006626">
    <property type="entry name" value="PbH1"/>
</dbReference>
<evidence type="ECO:0000256" key="3">
    <source>
        <dbReference type="ARBA" id="ARBA00022512"/>
    </source>
</evidence>
<proteinExistence type="inferred from homology"/>
<protein>
    <recommendedName>
        <fullName evidence="12">Pectate lyase superfamily protein domain-containing protein</fullName>
    </recommendedName>
</protein>
<sequence>MVLVCVAVHGGEGRIGKTYNVLRFGALPDGKTDFSQALLSAWGLACKDYGSRVVIPKRRGAFFLNLVTLSGPCAGPIILVVNGVVRAPEKSFLTDGGQQPDYWVLFNHLRQLTVTGTGTFDVDNSEDIEIAGVTIYAPEHSLNTDGIHIERSSGVRAHNLGISTGDDCISFGQGSNDMEVYDVRCGPGHGISIGSLGKYEEEEDVRGILVRNSTLTGTTNGVRIKTWAPSPPSKLFNVTFRDIVLNGVSNPIVVDQHYCPNNECQHKGESQVGISRVKFINIVGTTGDEVSVNIDCSKDKPCEDVELVRLDITTQNNKPTLATCSSYGGYFHRCLSPTHCT</sequence>
<dbReference type="SMART" id="SM00710">
    <property type="entry name" value="PbH1"/>
    <property type="match status" value="4"/>
</dbReference>
<reference evidence="10 11" key="1">
    <citation type="submission" date="2018-04" db="EMBL/GenBank/DDBJ databases">
        <authorList>
            <person name="Vogel A."/>
        </authorList>
    </citation>
    <scope>NUCLEOTIDE SEQUENCE [LARGE SCALE GENOMIC DNA]</scope>
</reference>
<keyword evidence="6 9" id="KW-0326">Glycosidase</keyword>
<dbReference type="Proteomes" id="UP000595140">
    <property type="component" value="Unassembled WGS sequence"/>
</dbReference>
<dbReference type="InterPro" id="IPR012334">
    <property type="entry name" value="Pectin_lyas_fold"/>
</dbReference>
<dbReference type="GO" id="GO:0004650">
    <property type="term" value="F:polygalacturonase activity"/>
    <property type="evidence" value="ECO:0007669"/>
    <property type="project" value="InterPro"/>
</dbReference>
<feature type="active site" evidence="8">
    <location>
        <position position="189"/>
    </location>
</feature>